<evidence type="ECO:0000313" key="3">
    <source>
        <dbReference type="Proteomes" id="UP001589867"/>
    </source>
</evidence>
<comment type="similarity">
    <text evidence="1">Belongs to the enoyl-CoA hydratase/isomerase family.</text>
</comment>
<comment type="caution">
    <text evidence="2">The sequence shown here is derived from an EMBL/GenBank/DDBJ whole genome shotgun (WGS) entry which is preliminary data.</text>
</comment>
<proteinExistence type="inferred from homology"/>
<keyword evidence="3" id="KW-1185">Reference proteome</keyword>
<reference evidence="2 3" key="1">
    <citation type="submission" date="2024-09" db="EMBL/GenBank/DDBJ databases">
        <authorList>
            <person name="Sun Q."/>
            <person name="Mori K."/>
        </authorList>
    </citation>
    <scope>NUCLEOTIDE SEQUENCE [LARGE SCALE GENOMIC DNA]</scope>
    <source>
        <strain evidence="2 3">TBRC 3947</strain>
    </source>
</reference>
<dbReference type="InterPro" id="IPR014748">
    <property type="entry name" value="Enoyl-CoA_hydra_C"/>
</dbReference>
<dbReference type="InterPro" id="IPR001753">
    <property type="entry name" value="Enoyl-CoA_hydra/iso"/>
</dbReference>
<dbReference type="EMBL" id="JBHLUH010000007">
    <property type="protein sequence ID" value="MFC0527283.1"/>
    <property type="molecule type" value="Genomic_DNA"/>
</dbReference>
<dbReference type="CDD" id="cd06558">
    <property type="entry name" value="crotonase-like"/>
    <property type="match status" value="1"/>
</dbReference>
<dbReference type="SUPFAM" id="SSF52096">
    <property type="entry name" value="ClpP/crotonase"/>
    <property type="match status" value="1"/>
</dbReference>
<dbReference type="Pfam" id="PF00378">
    <property type="entry name" value="ECH_1"/>
    <property type="match status" value="1"/>
</dbReference>
<accession>A0ABV6LYE2</accession>
<dbReference type="InterPro" id="IPR029045">
    <property type="entry name" value="ClpP/crotonase-like_dom_sf"/>
</dbReference>
<evidence type="ECO:0000256" key="1">
    <source>
        <dbReference type="ARBA" id="ARBA00005254"/>
    </source>
</evidence>
<dbReference type="PANTHER" id="PTHR43459:SF1">
    <property type="entry name" value="EG:BACN32G11.4 PROTEIN"/>
    <property type="match status" value="1"/>
</dbReference>
<evidence type="ECO:0000313" key="2">
    <source>
        <dbReference type="EMBL" id="MFC0527283.1"/>
    </source>
</evidence>
<dbReference type="Gene3D" id="1.10.12.10">
    <property type="entry name" value="Lyase 2-enoyl-coa Hydratase, Chain A, domain 2"/>
    <property type="match status" value="1"/>
</dbReference>
<sequence length="270" mass="29097">MLRPYPTLDSVKIDLSDGLLSLRINDPGRRNALNDDGIRALNDALETAHNDEKVRAVVLSGEGDDFCSGFDIVRRNADPTNRPRVGAIQRRLPSQAHRLIPQLCALQVPVVAAVSGYAVGIGMQLALASDFVVADETTTFWEPFITRGMTPDSGATWLVTRAVGPLRARRLLLLGERLDARTAAEWGIVHEVVAAGEAGSVAHALASRLAGGPTVALGLTKALINQAADQRLDDQLRAEGFSLEISSRSKDFREGLTAFVQKRPPQFSGE</sequence>
<dbReference type="Gene3D" id="3.90.226.10">
    <property type="entry name" value="2-enoyl-CoA Hydratase, Chain A, domain 1"/>
    <property type="match status" value="1"/>
</dbReference>
<organism evidence="2 3">
    <name type="scientific">Phytohabitans kaempferiae</name>
    <dbReference type="NCBI Taxonomy" id="1620943"/>
    <lineage>
        <taxon>Bacteria</taxon>
        <taxon>Bacillati</taxon>
        <taxon>Actinomycetota</taxon>
        <taxon>Actinomycetes</taxon>
        <taxon>Micromonosporales</taxon>
        <taxon>Micromonosporaceae</taxon>
    </lineage>
</organism>
<dbReference type="PANTHER" id="PTHR43459">
    <property type="entry name" value="ENOYL-COA HYDRATASE"/>
    <property type="match status" value="1"/>
</dbReference>
<name>A0ABV6LYE2_9ACTN</name>
<dbReference type="RefSeq" id="WP_377246875.1">
    <property type="nucleotide sequence ID" value="NZ_JBHLUH010000007.1"/>
</dbReference>
<protein>
    <submittedName>
        <fullName evidence="2">Enoyl-CoA hydratase-related protein</fullName>
    </submittedName>
</protein>
<gene>
    <name evidence="2" type="ORF">ACFFIA_06385</name>
</gene>
<dbReference type="Proteomes" id="UP001589867">
    <property type="component" value="Unassembled WGS sequence"/>
</dbReference>